<gene>
    <name evidence="2" type="ORF">N7509_005037</name>
</gene>
<dbReference type="AlphaFoldDB" id="A0A9W9W1G9"/>
<feature type="compositionally biased region" description="Low complexity" evidence="1">
    <location>
        <begin position="1"/>
        <end position="19"/>
    </location>
</feature>
<protein>
    <submittedName>
        <fullName evidence="2">Uncharacterized protein</fullName>
    </submittedName>
</protein>
<dbReference type="Proteomes" id="UP001147747">
    <property type="component" value="Unassembled WGS sequence"/>
</dbReference>
<dbReference type="EMBL" id="JAPZBU010000006">
    <property type="protein sequence ID" value="KAJ5396924.1"/>
    <property type="molecule type" value="Genomic_DNA"/>
</dbReference>
<evidence type="ECO:0000256" key="1">
    <source>
        <dbReference type="SAM" id="MobiDB-lite"/>
    </source>
</evidence>
<feature type="compositionally biased region" description="Basic and acidic residues" evidence="1">
    <location>
        <begin position="56"/>
        <end position="66"/>
    </location>
</feature>
<evidence type="ECO:0000313" key="3">
    <source>
        <dbReference type="Proteomes" id="UP001147747"/>
    </source>
</evidence>
<organism evidence="2 3">
    <name type="scientific">Penicillium cosmopolitanum</name>
    <dbReference type="NCBI Taxonomy" id="1131564"/>
    <lineage>
        <taxon>Eukaryota</taxon>
        <taxon>Fungi</taxon>
        <taxon>Dikarya</taxon>
        <taxon>Ascomycota</taxon>
        <taxon>Pezizomycotina</taxon>
        <taxon>Eurotiomycetes</taxon>
        <taxon>Eurotiomycetidae</taxon>
        <taxon>Eurotiales</taxon>
        <taxon>Aspergillaceae</taxon>
        <taxon>Penicillium</taxon>
    </lineage>
</organism>
<accession>A0A9W9W1G9</accession>
<sequence length="203" mass="22162">MSESYTSSTYYYNSTTSNSGDKTTSGHRYSTSSHTDPDGTTIVRTAHQDLGQPAVIEERRYDRTGQEELALPGPEGTSAGGVRRITDLDEEDTAGSAAIDTGNAYGATTLGISIDDDVDRGSFATKVYDPSSGAYDEHSDFDVDGGSRHHREMRDSGGRVFHRDFDVDRSGLSSFARERKVFEDPLSGTRVQREEDVDVSDII</sequence>
<feature type="compositionally biased region" description="Polar residues" evidence="1">
    <location>
        <begin position="20"/>
        <end position="34"/>
    </location>
</feature>
<dbReference type="GeneID" id="81368654"/>
<dbReference type="OrthoDB" id="4161095at2759"/>
<reference evidence="2" key="1">
    <citation type="submission" date="2022-12" db="EMBL/GenBank/DDBJ databases">
        <authorList>
            <person name="Petersen C."/>
        </authorList>
    </citation>
    <scope>NUCLEOTIDE SEQUENCE</scope>
    <source>
        <strain evidence="2">IBT 29677</strain>
    </source>
</reference>
<comment type="caution">
    <text evidence="2">The sequence shown here is derived from an EMBL/GenBank/DDBJ whole genome shotgun (WGS) entry which is preliminary data.</text>
</comment>
<evidence type="ECO:0000313" key="2">
    <source>
        <dbReference type="EMBL" id="KAJ5396924.1"/>
    </source>
</evidence>
<dbReference type="RefSeq" id="XP_056488976.1">
    <property type="nucleotide sequence ID" value="XM_056629674.1"/>
</dbReference>
<reference evidence="2" key="2">
    <citation type="journal article" date="2023" name="IMA Fungus">
        <title>Comparative genomic study of the Penicillium genus elucidates a diverse pangenome and 15 lateral gene transfer events.</title>
        <authorList>
            <person name="Petersen C."/>
            <person name="Sorensen T."/>
            <person name="Nielsen M.R."/>
            <person name="Sondergaard T.E."/>
            <person name="Sorensen J.L."/>
            <person name="Fitzpatrick D.A."/>
            <person name="Frisvad J.C."/>
            <person name="Nielsen K.L."/>
        </authorList>
    </citation>
    <scope>NUCLEOTIDE SEQUENCE</scope>
    <source>
        <strain evidence="2">IBT 29677</strain>
    </source>
</reference>
<feature type="region of interest" description="Disordered" evidence="1">
    <location>
        <begin position="1"/>
        <end position="81"/>
    </location>
</feature>
<proteinExistence type="predicted"/>
<keyword evidence="3" id="KW-1185">Reference proteome</keyword>
<name>A0A9W9W1G9_9EURO</name>